<dbReference type="Gene3D" id="2.40.70.10">
    <property type="entry name" value="Acid Proteases"/>
    <property type="match status" value="1"/>
</dbReference>
<dbReference type="OrthoDB" id="10456565at2759"/>
<comment type="caution">
    <text evidence="1">The sequence shown here is derived from an EMBL/GenBank/DDBJ whole genome shotgun (WGS) entry which is preliminary data.</text>
</comment>
<dbReference type="AlphaFoldDB" id="A0A2P4Y3B5"/>
<proteinExistence type="predicted"/>
<dbReference type="EMBL" id="NCKW01005937">
    <property type="protein sequence ID" value="POM72317.1"/>
    <property type="molecule type" value="Genomic_DNA"/>
</dbReference>
<reference evidence="1 2" key="1">
    <citation type="journal article" date="2017" name="Genome Biol. Evol.">
        <title>Phytophthora megakarya and P. palmivora, closely related causal agents of cacao black pod rot, underwent increases in genome sizes and gene numbers by different mechanisms.</title>
        <authorList>
            <person name="Ali S.S."/>
            <person name="Shao J."/>
            <person name="Lary D.J."/>
            <person name="Kronmiller B."/>
            <person name="Shen D."/>
            <person name="Strem M.D."/>
            <person name="Amoako-Attah I."/>
            <person name="Akrofi A.Y."/>
            <person name="Begoude B.A."/>
            <person name="Ten Hoopen G.M."/>
            <person name="Coulibaly K."/>
            <person name="Kebe B.I."/>
            <person name="Melnick R.L."/>
            <person name="Guiltinan M.J."/>
            <person name="Tyler B.M."/>
            <person name="Meinhardt L.W."/>
            <person name="Bailey B.A."/>
        </authorList>
    </citation>
    <scope>NUCLEOTIDE SEQUENCE [LARGE SCALE GENOMIC DNA]</scope>
    <source>
        <strain evidence="2">sbr112.9</strain>
    </source>
</reference>
<name>A0A2P4Y3B5_9STRA</name>
<dbReference type="InterPro" id="IPR021109">
    <property type="entry name" value="Peptidase_aspartic_dom_sf"/>
</dbReference>
<sequence>MCCAIDATEKATQAIAARSVHVRIVASITVTSVKIRDDASRESSRSEWHANRLTSRCPQEIAGREGQSGEAVKLTSSLDGDPERAGLKLPQGLCVLANVGPELRVKKPDNPQCMTMIQGEPTEFDHIYPFSSEHDLPVEFRLQPGQKYGWWENHESSDSHGVAMVHGTVNNERTRILLDSGASGSMISLDLARRLKLKFQMLPDPIKVSGLGGVQTYITATAMVKITLGMRVVYAAGVRLCVREGLVQLPDEEAIMMCGGPDRDHVGLDLPVRPERDAYLQPGEHAIVKIRYGQSNPQREVVWAGRGDRWVTQIIYATKSWAVAVKVVNISQSMLWIGTDLSVARIVEYGHFPRAGRYVRPRASELIYENTKSAERQRLERRIAAYEESLQPPCVESPEYQWPSRILLRPSPEGTMTESDSKLPIQILYLCQSLGKVGIFRLGHP</sequence>
<evidence type="ECO:0000313" key="2">
    <source>
        <dbReference type="Proteomes" id="UP000237271"/>
    </source>
</evidence>
<evidence type="ECO:0000313" key="1">
    <source>
        <dbReference type="EMBL" id="POM72317.1"/>
    </source>
</evidence>
<evidence type="ECO:0008006" key="3">
    <source>
        <dbReference type="Google" id="ProtNLM"/>
    </source>
</evidence>
<protein>
    <recommendedName>
        <fullName evidence="3">Peptidase A2 domain-containing protein</fullName>
    </recommendedName>
</protein>
<accession>A0A2P4Y3B5</accession>
<organism evidence="1 2">
    <name type="scientific">Phytophthora palmivora</name>
    <dbReference type="NCBI Taxonomy" id="4796"/>
    <lineage>
        <taxon>Eukaryota</taxon>
        <taxon>Sar</taxon>
        <taxon>Stramenopiles</taxon>
        <taxon>Oomycota</taxon>
        <taxon>Peronosporomycetes</taxon>
        <taxon>Peronosporales</taxon>
        <taxon>Peronosporaceae</taxon>
        <taxon>Phytophthora</taxon>
    </lineage>
</organism>
<dbReference type="CDD" id="cd00303">
    <property type="entry name" value="retropepsin_like"/>
    <property type="match status" value="1"/>
</dbReference>
<dbReference type="SUPFAM" id="SSF50630">
    <property type="entry name" value="Acid proteases"/>
    <property type="match status" value="1"/>
</dbReference>
<dbReference type="Pfam" id="PF13650">
    <property type="entry name" value="Asp_protease_2"/>
    <property type="match status" value="1"/>
</dbReference>
<keyword evidence="2" id="KW-1185">Reference proteome</keyword>
<gene>
    <name evidence="1" type="ORF">PHPALM_10984</name>
</gene>
<dbReference type="Proteomes" id="UP000237271">
    <property type="component" value="Unassembled WGS sequence"/>
</dbReference>